<evidence type="ECO:0000313" key="2">
    <source>
        <dbReference type="Proteomes" id="UP001233673"/>
    </source>
</evidence>
<gene>
    <name evidence="1" type="ORF">QOZ88_05830</name>
</gene>
<keyword evidence="2" id="KW-1185">Reference proteome</keyword>
<protein>
    <submittedName>
        <fullName evidence="1">Uncharacterized protein</fullName>
    </submittedName>
</protein>
<evidence type="ECO:0000313" key="1">
    <source>
        <dbReference type="EMBL" id="MDP5182149.1"/>
    </source>
</evidence>
<comment type="caution">
    <text evidence="1">The sequence shown here is derived from an EMBL/GenBank/DDBJ whole genome shotgun (WGS) entry which is preliminary data.</text>
</comment>
<dbReference type="Proteomes" id="UP001233673">
    <property type="component" value="Unassembled WGS sequence"/>
</dbReference>
<sequence length="56" mass="6836">MSRPRPVAVRCSRDDAWLCARRQRRGWYCARGLHVDGPCALVPRWWNVRARWRWSR</sequence>
<organism evidence="1 2">
    <name type="scientific">Blastococcus carthaginiensis</name>
    <dbReference type="NCBI Taxonomy" id="3050034"/>
    <lineage>
        <taxon>Bacteria</taxon>
        <taxon>Bacillati</taxon>
        <taxon>Actinomycetota</taxon>
        <taxon>Actinomycetes</taxon>
        <taxon>Geodermatophilales</taxon>
        <taxon>Geodermatophilaceae</taxon>
        <taxon>Blastococcus</taxon>
    </lineage>
</organism>
<dbReference type="RefSeq" id="WP_305998851.1">
    <property type="nucleotide sequence ID" value="NZ_JASNFN010000004.1"/>
</dbReference>
<dbReference type="EMBL" id="JASNFN010000004">
    <property type="protein sequence ID" value="MDP5182149.1"/>
    <property type="molecule type" value="Genomic_DNA"/>
</dbReference>
<reference evidence="2" key="1">
    <citation type="submission" date="2023-05" db="EMBL/GenBank/DDBJ databases">
        <title>Draft genome of Pseudofrankia sp. BMG5.37.</title>
        <authorList>
            <person name="Gtari M."/>
            <person name="Ghodhbane F."/>
            <person name="Sbissi I."/>
        </authorList>
    </citation>
    <scope>NUCLEOTIDE SEQUENCE [LARGE SCALE GENOMIC DNA]</scope>
    <source>
        <strain evidence="2">BMG 814</strain>
    </source>
</reference>
<accession>A0ABT9I9B2</accession>
<name>A0ABT9I9B2_9ACTN</name>
<proteinExistence type="predicted"/>